<evidence type="ECO:0000256" key="1">
    <source>
        <dbReference type="SAM" id="MobiDB-lite"/>
    </source>
</evidence>
<dbReference type="AlphaFoldDB" id="L2GRB4"/>
<feature type="compositionally biased region" description="Basic residues" evidence="1">
    <location>
        <begin position="134"/>
        <end position="146"/>
    </location>
</feature>
<gene>
    <name evidence="2" type="ORF">VCUG_02343</name>
</gene>
<dbReference type="GeneID" id="19880206"/>
<dbReference type="RefSeq" id="XP_008075352.1">
    <property type="nucleotide sequence ID" value="XM_008077161.1"/>
</dbReference>
<evidence type="ECO:0000313" key="2">
    <source>
        <dbReference type="EMBL" id="ELA46174.1"/>
    </source>
</evidence>
<dbReference type="Proteomes" id="UP000011081">
    <property type="component" value="Unassembled WGS sequence"/>
</dbReference>
<name>L2GRB4_VAVCU</name>
<feature type="region of interest" description="Disordered" evidence="1">
    <location>
        <begin position="126"/>
        <end position="154"/>
    </location>
</feature>
<reference evidence="3" key="1">
    <citation type="submission" date="2011-03" db="EMBL/GenBank/DDBJ databases">
        <title>The genome sequence of Vavraia culicis strain floridensis.</title>
        <authorList>
            <consortium name="The Broad Institute Genome Sequencing Platform"/>
            <person name="Cuomo C."/>
            <person name="Becnel J."/>
            <person name="Sanscrainte N."/>
            <person name="Young S.K."/>
            <person name="Zeng Q."/>
            <person name="Gargeya S."/>
            <person name="Fitzgerald M."/>
            <person name="Haas B."/>
            <person name="Abouelleil A."/>
            <person name="Alvarado L."/>
            <person name="Arachchi H.M."/>
            <person name="Berlin A."/>
            <person name="Chapman S.B."/>
            <person name="Gearin G."/>
            <person name="Goldberg J."/>
            <person name="Griggs A."/>
            <person name="Gujja S."/>
            <person name="Hansen M."/>
            <person name="Heiman D."/>
            <person name="Howarth C."/>
            <person name="Larimer J."/>
            <person name="Lui A."/>
            <person name="MacDonald P.J.P."/>
            <person name="McCowen C."/>
            <person name="Montmayeur A."/>
            <person name="Murphy C."/>
            <person name="Neiman D."/>
            <person name="Pearson M."/>
            <person name="Priest M."/>
            <person name="Roberts A."/>
            <person name="Saif S."/>
            <person name="Shea T."/>
            <person name="Sisk P."/>
            <person name="Stolte C."/>
            <person name="Sykes S."/>
            <person name="Wortman J."/>
            <person name="Nusbaum C."/>
            <person name="Birren B."/>
        </authorList>
    </citation>
    <scope>NUCLEOTIDE SEQUENCE [LARGE SCALE GENOMIC DNA]</scope>
    <source>
        <strain evidence="3">floridensis</strain>
    </source>
</reference>
<proteinExistence type="predicted"/>
<dbReference type="OMA" id="VERDKFF"/>
<protein>
    <submittedName>
        <fullName evidence="2">Uncharacterized protein</fullName>
    </submittedName>
</protein>
<dbReference type="VEuPathDB" id="MicrosporidiaDB:VCUG_02343"/>
<dbReference type="HOGENOM" id="CLU_1705493_0_0_1"/>
<sequence>MDAKHSNKGGSAQRFNNQNVIDSKFITVLFRKYRQLNVKKVVIRVERDKFFIYLQVWKKGTMRTISTERADKIILERRIESLALHRSKKRLGREMRYSDMNPIERKVVGLSAKKWRILVGVKKRREAEHATKERRGKPRHRLKALKGRSVDVKN</sequence>
<dbReference type="InParanoid" id="L2GRB4"/>
<evidence type="ECO:0000313" key="3">
    <source>
        <dbReference type="Proteomes" id="UP000011081"/>
    </source>
</evidence>
<dbReference type="EMBL" id="GL877459">
    <property type="protein sequence ID" value="ELA46174.1"/>
    <property type="molecule type" value="Genomic_DNA"/>
</dbReference>
<accession>L2GRB4</accession>
<keyword evidence="3" id="KW-1185">Reference proteome</keyword>
<dbReference type="OrthoDB" id="10296815at2759"/>
<organism evidence="2 3">
    <name type="scientific">Vavraia culicis (isolate floridensis)</name>
    <name type="common">Microsporidian parasite</name>
    <dbReference type="NCBI Taxonomy" id="948595"/>
    <lineage>
        <taxon>Eukaryota</taxon>
        <taxon>Fungi</taxon>
        <taxon>Fungi incertae sedis</taxon>
        <taxon>Microsporidia</taxon>
        <taxon>Pleistophoridae</taxon>
        <taxon>Vavraia</taxon>
    </lineage>
</organism>